<evidence type="ECO:0000313" key="2">
    <source>
        <dbReference type="EMBL" id="WGV14892.1"/>
    </source>
</evidence>
<keyword evidence="1" id="KW-0732">Signal</keyword>
<reference evidence="2 3" key="1">
    <citation type="submission" date="2023-04" db="EMBL/GenBank/DDBJ databases">
        <title>YMD61, complete Genome.</title>
        <authorList>
            <person name="Zhang J."/>
        </authorList>
    </citation>
    <scope>NUCLEOTIDE SEQUENCE [LARGE SCALE GENOMIC DNA]</scope>
    <source>
        <strain evidence="2 3">YMD61</strain>
    </source>
</reference>
<dbReference type="EMBL" id="CP124535">
    <property type="protein sequence ID" value="WGV14892.1"/>
    <property type="molecule type" value="Genomic_DNA"/>
</dbReference>
<gene>
    <name evidence="2" type="ORF">QF092_11410</name>
</gene>
<evidence type="ECO:0008006" key="4">
    <source>
        <dbReference type="Google" id="ProtNLM"/>
    </source>
</evidence>
<organism evidence="2 3">
    <name type="scientific">Fuscovulum ytuae</name>
    <dbReference type="NCBI Taxonomy" id="3042299"/>
    <lineage>
        <taxon>Bacteria</taxon>
        <taxon>Pseudomonadati</taxon>
        <taxon>Pseudomonadota</taxon>
        <taxon>Alphaproteobacteria</taxon>
        <taxon>Rhodobacterales</taxon>
        <taxon>Paracoccaceae</taxon>
        <taxon>Fuscovulum</taxon>
    </lineage>
</organism>
<feature type="chain" id="PRO_5046330416" description="Flagellar assembly protein T N-terminal domain-containing protein" evidence="1">
    <location>
        <begin position="20"/>
        <end position="364"/>
    </location>
</feature>
<protein>
    <recommendedName>
        <fullName evidence="4">Flagellar assembly protein T N-terminal domain-containing protein</fullName>
    </recommendedName>
</protein>
<evidence type="ECO:0000256" key="1">
    <source>
        <dbReference type="SAM" id="SignalP"/>
    </source>
</evidence>
<keyword evidence="3" id="KW-1185">Reference proteome</keyword>
<dbReference type="Proteomes" id="UP001230978">
    <property type="component" value="Chromosome"/>
</dbReference>
<name>A0ABY8Q3N0_9RHOB</name>
<accession>A0ABY8Q3N0</accession>
<evidence type="ECO:0000313" key="3">
    <source>
        <dbReference type="Proteomes" id="UP001230978"/>
    </source>
</evidence>
<sequence length="364" mass="38715">MRSAALALALMLAALPLRAAAEQVVRATGFAIQSGAEDAASAKRRAVADALLQAALSGGASVTGHTVMDKSVITSDLLIVRPVGRVLRHQIVELSQNGATWNATIEAVVGTGVSGECTRRRDLSLIVYAPVISVAPQAPAWTEPLAMDVAKQMVRRLEAHPSTDLVRVTDRPFPRLSKKREATDYVTLTRGSVRLGEGEHAFIPVVEVDVGGTGPRPDLRMRIEMVLISGTGEESRQATERRVALPGVSPLGRLAIALEPDRRQLAAKLTEGLEREMDTLLDIETCKPVTARLDVAGGKIVAPVGKRQGLTRGSIAFTADADASTEMLEVVELGNDRVVLRPLDPGRGAKAFAGRPVRFVEAGL</sequence>
<proteinExistence type="predicted"/>
<dbReference type="RefSeq" id="WP_281464023.1">
    <property type="nucleotide sequence ID" value="NZ_CP124535.1"/>
</dbReference>
<dbReference type="Gene3D" id="3.30.1660.40">
    <property type="entry name" value="FlgT, N-terminal domain"/>
    <property type="match status" value="1"/>
</dbReference>
<dbReference type="InterPro" id="IPR038180">
    <property type="entry name" value="FlgT_N_sf"/>
</dbReference>
<feature type="signal peptide" evidence="1">
    <location>
        <begin position="1"/>
        <end position="19"/>
    </location>
</feature>